<dbReference type="EMBL" id="CP000478">
    <property type="protein sequence ID" value="ABK16293.1"/>
    <property type="molecule type" value="Genomic_DNA"/>
</dbReference>
<evidence type="ECO:0000313" key="2">
    <source>
        <dbReference type="EMBL" id="ABK16293.1"/>
    </source>
</evidence>
<keyword evidence="3" id="KW-1185">Reference proteome</keyword>
<dbReference type="InParanoid" id="A0LFU1"/>
<dbReference type="Proteomes" id="UP000001784">
    <property type="component" value="Chromosome"/>
</dbReference>
<organism evidence="2 3">
    <name type="scientific">Syntrophobacter fumaroxidans (strain DSM 10017 / MPOB)</name>
    <dbReference type="NCBI Taxonomy" id="335543"/>
    <lineage>
        <taxon>Bacteria</taxon>
        <taxon>Pseudomonadati</taxon>
        <taxon>Thermodesulfobacteriota</taxon>
        <taxon>Syntrophobacteria</taxon>
        <taxon>Syntrophobacterales</taxon>
        <taxon>Syntrophobacteraceae</taxon>
        <taxon>Syntrophobacter</taxon>
    </lineage>
</organism>
<dbReference type="SMART" id="SM00834">
    <property type="entry name" value="CxxC_CXXC_SSSS"/>
    <property type="match status" value="1"/>
</dbReference>
<dbReference type="NCBIfam" id="TIGR02605">
    <property type="entry name" value="CxxC_CxxC_SSSS"/>
    <property type="match status" value="1"/>
</dbReference>
<dbReference type="HOGENOM" id="CLU_136025_4_0_7"/>
<sequence length="91" mass="8991">MTAKDITMPLFDFLCLECGKTSEVLVTSSNASPACSECGSVKLKKLLSAPSSLSGAPRHGLPGAGDTACCGSSPAQAHCAGPGSCCGRNSG</sequence>
<evidence type="ECO:0000313" key="3">
    <source>
        <dbReference type="Proteomes" id="UP000001784"/>
    </source>
</evidence>
<proteinExistence type="predicted"/>
<dbReference type="Pfam" id="PF09723">
    <property type="entry name" value="Zn_ribbon_8"/>
    <property type="match status" value="1"/>
</dbReference>
<dbReference type="eggNOG" id="ENOG50331X6">
    <property type="taxonomic scope" value="Bacteria"/>
</dbReference>
<dbReference type="AlphaFoldDB" id="A0LFU1"/>
<gene>
    <name evidence="2" type="ordered locus">Sfum_0594</name>
</gene>
<feature type="domain" description="Putative regulatory protein FmdB zinc ribbon" evidence="1">
    <location>
        <begin position="8"/>
        <end position="48"/>
    </location>
</feature>
<accession>A0LFU1</accession>
<reference evidence="2 3" key="1">
    <citation type="submission" date="2006-10" db="EMBL/GenBank/DDBJ databases">
        <title>Complete sequence of Syntrophobacter fumaroxidans MPOB.</title>
        <authorList>
            <consortium name="US DOE Joint Genome Institute"/>
            <person name="Copeland A."/>
            <person name="Lucas S."/>
            <person name="Lapidus A."/>
            <person name="Barry K."/>
            <person name="Detter J.C."/>
            <person name="Glavina del Rio T."/>
            <person name="Hammon N."/>
            <person name="Israni S."/>
            <person name="Pitluck S."/>
            <person name="Goltsman E.G."/>
            <person name="Martinez M."/>
            <person name="Schmutz J."/>
            <person name="Larimer F."/>
            <person name="Land M."/>
            <person name="Hauser L."/>
            <person name="Kyrpides N."/>
            <person name="Kim E."/>
            <person name="Boone D.R."/>
            <person name="Brockman F."/>
            <person name="Culley D."/>
            <person name="Ferry J."/>
            <person name="Gunsalus R."/>
            <person name="McInerney M.J."/>
            <person name="Morrison M."/>
            <person name="Plugge C."/>
            <person name="Rohlin L."/>
            <person name="Scholten J."/>
            <person name="Sieber J."/>
            <person name="Stams A.J.M."/>
            <person name="Worm P."/>
            <person name="Henstra A.M."/>
            <person name="Richardson P."/>
        </authorList>
    </citation>
    <scope>NUCLEOTIDE SEQUENCE [LARGE SCALE GENOMIC DNA]</scope>
    <source>
        <strain evidence="3">DSM 10017 / MPOB</strain>
    </source>
</reference>
<dbReference type="KEGG" id="sfu:Sfum_0594"/>
<name>A0LFU1_SYNFM</name>
<evidence type="ECO:0000259" key="1">
    <source>
        <dbReference type="SMART" id="SM00834"/>
    </source>
</evidence>
<dbReference type="InterPro" id="IPR013429">
    <property type="entry name" value="Regulatory_FmdB_Zinc_ribbon"/>
</dbReference>
<protein>
    <submittedName>
        <fullName evidence="2">Putative regulatory protein, FmdB family</fullName>
    </submittedName>
</protein>